<dbReference type="AlphaFoldDB" id="A0A443S9S2"/>
<feature type="domain" description="VWFA" evidence="5">
    <location>
        <begin position="3"/>
        <end position="119"/>
    </location>
</feature>
<evidence type="ECO:0000259" key="6">
    <source>
        <dbReference type="Pfam" id="PF19435"/>
    </source>
</evidence>
<evidence type="ECO:0000256" key="2">
    <source>
        <dbReference type="ARBA" id="ARBA00016816"/>
    </source>
</evidence>
<dbReference type="EMBL" id="NCKV01005092">
    <property type="protein sequence ID" value="RWS24283.1"/>
    <property type="molecule type" value="Genomic_DNA"/>
</dbReference>
<dbReference type="SUPFAM" id="SSF53300">
    <property type="entry name" value="vWA-like"/>
    <property type="match status" value="1"/>
</dbReference>
<dbReference type="InterPro" id="IPR039841">
    <property type="entry name" value="INTS14"/>
</dbReference>
<keyword evidence="9" id="KW-1185">Reference proteome</keyword>
<dbReference type="GO" id="GO:0034472">
    <property type="term" value="P:snRNA 3'-end processing"/>
    <property type="evidence" value="ECO:0007669"/>
    <property type="project" value="TreeGrafter"/>
</dbReference>
<feature type="domain" description="Integrator complex subunit 14 beta-barrel" evidence="6">
    <location>
        <begin position="203"/>
        <end position="367"/>
    </location>
</feature>
<dbReference type="CDD" id="cd00198">
    <property type="entry name" value="vWFA"/>
    <property type="match status" value="1"/>
</dbReference>
<comment type="similarity">
    <text evidence="4">Belongs to the Integrator subunit 14 family.</text>
</comment>
<proteinExistence type="inferred from homology"/>
<dbReference type="Pfam" id="PF19435">
    <property type="entry name" value="IntS14_b-barrel"/>
    <property type="match status" value="1"/>
</dbReference>
<gene>
    <name evidence="8" type="ORF">B4U80_00958</name>
</gene>
<dbReference type="PANTHER" id="PTHR13532:SF3">
    <property type="entry name" value="INTEGRATOR COMPLEX SUBUNIT 14"/>
    <property type="match status" value="1"/>
</dbReference>
<comment type="subcellular location">
    <subcellularLocation>
        <location evidence="1">Nucleus</location>
    </subcellularLocation>
</comment>
<name>A0A443S9S2_9ACAR</name>
<dbReference type="InterPro" id="IPR046471">
    <property type="entry name" value="IntS14_C"/>
</dbReference>
<evidence type="ECO:0000313" key="8">
    <source>
        <dbReference type="EMBL" id="RWS24283.1"/>
    </source>
</evidence>
<dbReference type="GO" id="GO:0032039">
    <property type="term" value="C:integrator complex"/>
    <property type="evidence" value="ECO:0007669"/>
    <property type="project" value="InterPro"/>
</dbReference>
<dbReference type="Gene3D" id="3.40.50.410">
    <property type="entry name" value="von Willebrand factor, type A domain"/>
    <property type="match status" value="1"/>
</dbReference>
<evidence type="ECO:0000256" key="4">
    <source>
        <dbReference type="ARBA" id="ARBA00061449"/>
    </source>
</evidence>
<dbReference type="PANTHER" id="PTHR13532">
    <property type="match status" value="1"/>
</dbReference>
<evidence type="ECO:0000256" key="1">
    <source>
        <dbReference type="ARBA" id="ARBA00004123"/>
    </source>
</evidence>
<dbReference type="Proteomes" id="UP000288716">
    <property type="component" value="Unassembled WGS sequence"/>
</dbReference>
<reference evidence="8 9" key="1">
    <citation type="journal article" date="2018" name="Gigascience">
        <title>Genomes of trombidid mites reveal novel predicted allergens and laterally-transferred genes associated with secondary metabolism.</title>
        <authorList>
            <person name="Dong X."/>
            <person name="Chaisiri K."/>
            <person name="Xia D."/>
            <person name="Armstrong S.D."/>
            <person name="Fang Y."/>
            <person name="Donnelly M.J."/>
            <person name="Kadowaki T."/>
            <person name="McGarry J.W."/>
            <person name="Darby A.C."/>
            <person name="Makepeace B.L."/>
        </authorList>
    </citation>
    <scope>NUCLEOTIDE SEQUENCE [LARGE SCALE GENOMIC DNA]</scope>
    <source>
        <strain evidence="8">UoL-UT</strain>
    </source>
</reference>
<evidence type="ECO:0000259" key="7">
    <source>
        <dbReference type="Pfam" id="PF20504"/>
    </source>
</evidence>
<comment type="caution">
    <text evidence="8">The sequence shown here is derived from an EMBL/GenBank/DDBJ whole genome shotgun (WGS) entry which is preliminary data.</text>
</comment>
<organism evidence="8 9">
    <name type="scientific">Leptotrombidium deliense</name>
    <dbReference type="NCBI Taxonomy" id="299467"/>
    <lineage>
        <taxon>Eukaryota</taxon>
        <taxon>Metazoa</taxon>
        <taxon>Ecdysozoa</taxon>
        <taxon>Arthropoda</taxon>
        <taxon>Chelicerata</taxon>
        <taxon>Arachnida</taxon>
        <taxon>Acari</taxon>
        <taxon>Acariformes</taxon>
        <taxon>Trombidiformes</taxon>
        <taxon>Prostigmata</taxon>
        <taxon>Anystina</taxon>
        <taxon>Parasitengona</taxon>
        <taxon>Trombiculoidea</taxon>
        <taxon>Trombiculidae</taxon>
        <taxon>Leptotrombidium</taxon>
    </lineage>
</organism>
<evidence type="ECO:0000313" key="9">
    <source>
        <dbReference type="Proteomes" id="UP000288716"/>
    </source>
</evidence>
<keyword evidence="3" id="KW-0539">Nucleus</keyword>
<dbReference type="Pfam" id="PF13519">
    <property type="entry name" value="VWA_2"/>
    <property type="match status" value="1"/>
</dbReference>
<dbReference type="VEuPathDB" id="VectorBase:LDEU007757"/>
<dbReference type="InterPro" id="IPR036465">
    <property type="entry name" value="vWFA_dom_sf"/>
</dbReference>
<dbReference type="OrthoDB" id="2374335at2759"/>
<accession>A0A443S9S2</accession>
<sequence length="510" mass="57032">MPTIILFDVSLSMWRTIAGKESSDGHTIKALAAHGVNAFLDQLSKHCKLEFTSLMLFSSLWERSVSFTRDYESIKSALNKLDTLYDKTNIMNALKGVQEMVLEEWGNNIQCHLILVTDGSPGLSVYNNDTKPFKFSFPCKFNVVCVCPQNDPNLNFSMSYYKKLINTTTSNVQSEKQLWVPDTNNLTFKSISKLFVNLVEANYTTYKGKLICGSLSSFVSLFPPLESHTFCNDYEIITATPSFDLHICGFMKIDEVSSPPVSSRHLVFSLPLTKEELTKMHSILNLTSIANSDLSLTTTADIEEAMASVASEESKQPSLCVLLHGSLKVEGMVAICKIGEPDWYGMLYSWADNKKKFNLMLSAFHCGVEAISWLGNISMLGQASLSLRIPQNEINQIAEKKSYAQNCVVWIKQSNLQADVQKVVRFAKKLPDKTPNFYKELNKFRKAALTVGFYEIIDGLASILERECTFGTVNAEACMQLTHAATALRETKDLNNYDLIIQPMTFGAAL</sequence>
<dbReference type="InterPro" id="IPR002035">
    <property type="entry name" value="VWF_A"/>
</dbReference>
<dbReference type="STRING" id="299467.A0A443S9S2"/>
<dbReference type="InterPro" id="IPR045814">
    <property type="entry name" value="IntS14_b-barrel"/>
</dbReference>
<feature type="domain" description="Integrator complex subunit 14 C-terminal" evidence="7">
    <location>
        <begin position="408"/>
        <end position="504"/>
    </location>
</feature>
<protein>
    <recommendedName>
        <fullName evidence="2">Integrator complex subunit 14</fullName>
    </recommendedName>
</protein>
<evidence type="ECO:0000256" key="3">
    <source>
        <dbReference type="ARBA" id="ARBA00023242"/>
    </source>
</evidence>
<evidence type="ECO:0000259" key="5">
    <source>
        <dbReference type="Pfam" id="PF13519"/>
    </source>
</evidence>
<dbReference type="Pfam" id="PF20504">
    <property type="entry name" value="IntS14_C"/>
    <property type="match status" value="1"/>
</dbReference>